<dbReference type="PROSITE" id="PS51375">
    <property type="entry name" value="PPR"/>
    <property type="match status" value="2"/>
</dbReference>
<gene>
    <name evidence="3" type="ORF">M6B38_204205</name>
</gene>
<sequence length="492" mass="53065">MMQIEEEVPSWVRSNRLFQGHPRLQLLLRRPSLRSLRSILAHALVTGLFRNPFVASRLLHRAAEAPGADPSFAASLFSAMTNPNPFSFNTAIAVSADPLSVYSQMLVKRVPPDSHTFSSLLNSTPAAAAARSIHAHLLLLGFRHDPFVQTALLTAYSRRGSADHALRVFDAMPHRDVVSWTAAVSGLVALGRPATAVRVFASMRLHAAPNDATMVSVVSASAVLGSLALARCLHAYVEKAGFGGRLSVRNSLVDSYAKCGSVACARGVFDRTGGRDLFSWTAMVAGLASHGLGREAVDVFGAMRRAGLVPDSTAFVAVLSACSHAGLVEEGVRIFDSMQTVYGIMPDIKHYGCMVDLYSRAGLLGSAYELLLNMPMEPNLVILGAFLSACRLNENLELAEIVTKKIESVCHYQGGAHVLLSNMYANKKQWHEVVSVREAARSGDGKPQGRSSIDVRGVVHEFGVEDRSHPLAREMTLVLNGLAKPIEGFVFL</sequence>
<proteinExistence type="predicted"/>
<dbReference type="EMBL" id="JANAVB010039216">
    <property type="protein sequence ID" value="KAJ6799915.1"/>
    <property type="molecule type" value="Genomic_DNA"/>
</dbReference>
<comment type="caution">
    <text evidence="3">The sequence shown here is derived from an EMBL/GenBank/DDBJ whole genome shotgun (WGS) entry which is preliminary data.</text>
</comment>
<evidence type="ECO:0000256" key="2">
    <source>
        <dbReference type="PROSITE-ProRule" id="PRU00708"/>
    </source>
</evidence>
<name>A0AAX6E7G5_IRIPA</name>
<reference evidence="3" key="1">
    <citation type="journal article" date="2023" name="GigaByte">
        <title>Genome assembly of the bearded iris, Iris pallida Lam.</title>
        <authorList>
            <person name="Bruccoleri R.E."/>
            <person name="Oakeley E.J."/>
            <person name="Faust A.M.E."/>
            <person name="Altorfer M."/>
            <person name="Dessus-Babus S."/>
            <person name="Burckhardt D."/>
            <person name="Oertli M."/>
            <person name="Naumann U."/>
            <person name="Petersen F."/>
            <person name="Wong J."/>
        </authorList>
    </citation>
    <scope>NUCLEOTIDE SEQUENCE</scope>
    <source>
        <strain evidence="3">GSM-AAB239-AS_SAM_17_03QT</strain>
    </source>
</reference>
<dbReference type="PANTHER" id="PTHR47926">
    <property type="entry name" value="PENTATRICOPEPTIDE REPEAT-CONTAINING PROTEIN"/>
    <property type="match status" value="1"/>
</dbReference>
<dbReference type="FunFam" id="1.25.40.10:FF:000184">
    <property type="entry name" value="Pentatricopeptide repeat-containing protein, chloroplastic"/>
    <property type="match status" value="1"/>
</dbReference>
<evidence type="ECO:0000313" key="4">
    <source>
        <dbReference type="Proteomes" id="UP001140949"/>
    </source>
</evidence>
<feature type="repeat" description="PPR" evidence="2">
    <location>
        <begin position="145"/>
        <end position="179"/>
    </location>
</feature>
<dbReference type="InterPro" id="IPR002885">
    <property type="entry name" value="PPR_rpt"/>
</dbReference>
<dbReference type="Gene3D" id="1.25.40.10">
    <property type="entry name" value="Tetratricopeptide repeat domain"/>
    <property type="match status" value="2"/>
</dbReference>
<dbReference type="GO" id="GO:0003723">
    <property type="term" value="F:RNA binding"/>
    <property type="evidence" value="ECO:0007669"/>
    <property type="project" value="InterPro"/>
</dbReference>
<protein>
    <submittedName>
        <fullName evidence="3">Pentatricopeptide repeat-containing protein-like</fullName>
    </submittedName>
</protein>
<organism evidence="3 4">
    <name type="scientific">Iris pallida</name>
    <name type="common">Sweet iris</name>
    <dbReference type="NCBI Taxonomy" id="29817"/>
    <lineage>
        <taxon>Eukaryota</taxon>
        <taxon>Viridiplantae</taxon>
        <taxon>Streptophyta</taxon>
        <taxon>Embryophyta</taxon>
        <taxon>Tracheophyta</taxon>
        <taxon>Spermatophyta</taxon>
        <taxon>Magnoliopsida</taxon>
        <taxon>Liliopsida</taxon>
        <taxon>Asparagales</taxon>
        <taxon>Iridaceae</taxon>
        <taxon>Iridoideae</taxon>
        <taxon>Irideae</taxon>
        <taxon>Iris</taxon>
    </lineage>
</organism>
<reference evidence="3" key="2">
    <citation type="submission" date="2023-04" db="EMBL/GenBank/DDBJ databases">
        <authorList>
            <person name="Bruccoleri R.E."/>
            <person name="Oakeley E.J."/>
            <person name="Faust A.-M."/>
            <person name="Dessus-Babus S."/>
            <person name="Altorfer M."/>
            <person name="Burckhardt D."/>
            <person name="Oertli M."/>
            <person name="Naumann U."/>
            <person name="Petersen F."/>
            <person name="Wong J."/>
        </authorList>
    </citation>
    <scope>NUCLEOTIDE SEQUENCE</scope>
    <source>
        <strain evidence="3">GSM-AAB239-AS_SAM_17_03QT</strain>
        <tissue evidence="3">Leaf</tissue>
    </source>
</reference>
<dbReference type="InterPro" id="IPR011990">
    <property type="entry name" value="TPR-like_helical_dom_sf"/>
</dbReference>
<dbReference type="NCBIfam" id="TIGR00756">
    <property type="entry name" value="PPR"/>
    <property type="match status" value="2"/>
</dbReference>
<dbReference type="Pfam" id="PF01535">
    <property type="entry name" value="PPR"/>
    <property type="match status" value="6"/>
</dbReference>
<dbReference type="InterPro" id="IPR046960">
    <property type="entry name" value="PPR_At4g14850-like_plant"/>
</dbReference>
<dbReference type="AlphaFoldDB" id="A0AAX6E7G5"/>
<feature type="repeat" description="PPR" evidence="2">
    <location>
        <begin position="276"/>
        <end position="310"/>
    </location>
</feature>
<keyword evidence="1" id="KW-0677">Repeat</keyword>
<evidence type="ECO:0000256" key="1">
    <source>
        <dbReference type="ARBA" id="ARBA00022737"/>
    </source>
</evidence>
<accession>A0AAX6E7G5</accession>
<evidence type="ECO:0000313" key="3">
    <source>
        <dbReference type="EMBL" id="KAJ6799915.1"/>
    </source>
</evidence>
<dbReference type="PANTHER" id="PTHR47926:SF411">
    <property type="entry name" value="PENTATRICOPEPTIDE REPEAT-CONTAINING PROTEIN"/>
    <property type="match status" value="1"/>
</dbReference>
<keyword evidence="4" id="KW-1185">Reference proteome</keyword>
<dbReference type="Proteomes" id="UP001140949">
    <property type="component" value="Unassembled WGS sequence"/>
</dbReference>
<dbReference type="GO" id="GO:0009451">
    <property type="term" value="P:RNA modification"/>
    <property type="evidence" value="ECO:0007669"/>
    <property type="project" value="InterPro"/>
</dbReference>